<gene>
    <name evidence="2" type="ORF">KG104_12540</name>
</gene>
<dbReference type="NCBIfam" id="NF004846">
    <property type="entry name" value="PRK06197.1"/>
    <property type="match status" value="1"/>
</dbReference>
<sequence>MENYSIESIPDLSGTTAVVTGANSGLGLQTSLVLAAKGARVELACRDRQRGEAAQTRIRTETGNSDVHLRQLDLASLKSIRRFAADQDGPVDLLINNAGVMATPHRTTADGFELQFGVNHLGHFALTGLLLPALRQAPAARVVTVSSLAHRGGRIDFEDLAAQRRYRPWVRYNQSKLANLLFTFEFQRRLQAHGEKLIAVAAHPGFTNTNLTSGMNHPATLDILGSFFRLLGQSGALGALPTLYAATAPGVRGGEFYGPGGPGQLRGRPVLVTPAPQALDPNTARRLWDVSTELTGVRFPGLD</sequence>
<protein>
    <submittedName>
        <fullName evidence="2">SDR family oxidoreductase</fullName>
    </submittedName>
</protein>
<dbReference type="Pfam" id="PF00106">
    <property type="entry name" value="adh_short"/>
    <property type="match status" value="1"/>
</dbReference>
<proteinExistence type="predicted"/>
<dbReference type="Proteomes" id="UP000680588">
    <property type="component" value="Chromosome"/>
</dbReference>
<dbReference type="KEGG" id="asun:KG104_12540"/>
<organism evidence="2 3">
    <name type="scientific">Arthrobacter sunyaminii</name>
    <dbReference type="NCBI Taxonomy" id="2816859"/>
    <lineage>
        <taxon>Bacteria</taxon>
        <taxon>Bacillati</taxon>
        <taxon>Actinomycetota</taxon>
        <taxon>Actinomycetes</taxon>
        <taxon>Micrococcales</taxon>
        <taxon>Micrococcaceae</taxon>
        <taxon>Arthrobacter</taxon>
    </lineage>
</organism>
<evidence type="ECO:0000313" key="3">
    <source>
        <dbReference type="Proteomes" id="UP000680588"/>
    </source>
</evidence>
<reference evidence="2" key="1">
    <citation type="submission" date="2021-06" db="EMBL/GenBank/DDBJ databases">
        <title>Novel species in genus Arthrobacter.</title>
        <authorList>
            <person name="Zhang G."/>
        </authorList>
    </citation>
    <scope>NUCLEOTIDE SEQUENCE</scope>
    <source>
        <strain evidence="2">Zg-ZUI122</strain>
    </source>
</reference>
<dbReference type="EMBL" id="CP076456">
    <property type="protein sequence ID" value="QWQ35312.1"/>
    <property type="molecule type" value="Genomic_DNA"/>
</dbReference>
<dbReference type="RefSeq" id="WP_216202320.1">
    <property type="nucleotide sequence ID" value="NZ_CP076456.1"/>
</dbReference>
<accession>A0A975PEY7</accession>
<keyword evidence="1" id="KW-0560">Oxidoreductase</keyword>
<dbReference type="PANTHER" id="PTHR43157:SF31">
    <property type="entry name" value="PHOSPHATIDYLINOSITOL-GLYCAN BIOSYNTHESIS CLASS F PROTEIN"/>
    <property type="match status" value="1"/>
</dbReference>
<name>A0A975PEY7_9MICC</name>
<keyword evidence="3" id="KW-1185">Reference proteome</keyword>
<dbReference type="GO" id="GO:0016491">
    <property type="term" value="F:oxidoreductase activity"/>
    <property type="evidence" value="ECO:0007669"/>
    <property type="project" value="UniProtKB-KW"/>
</dbReference>
<dbReference type="PANTHER" id="PTHR43157">
    <property type="entry name" value="PHOSPHATIDYLINOSITOL-GLYCAN BIOSYNTHESIS CLASS F PROTEIN-RELATED"/>
    <property type="match status" value="1"/>
</dbReference>
<evidence type="ECO:0000256" key="1">
    <source>
        <dbReference type="ARBA" id="ARBA00023002"/>
    </source>
</evidence>
<dbReference type="NCBIfam" id="NF004513">
    <property type="entry name" value="PRK05854.1"/>
    <property type="match status" value="1"/>
</dbReference>
<dbReference type="CDD" id="cd05327">
    <property type="entry name" value="retinol-DH_like_SDR_c_like"/>
    <property type="match status" value="1"/>
</dbReference>
<dbReference type="InterPro" id="IPR002347">
    <property type="entry name" value="SDR_fam"/>
</dbReference>
<evidence type="ECO:0000313" key="2">
    <source>
        <dbReference type="EMBL" id="QWQ35312.1"/>
    </source>
</evidence>
<dbReference type="AlphaFoldDB" id="A0A975PEY7"/>